<dbReference type="EMBL" id="JAGGMS010000001">
    <property type="protein sequence ID" value="MBP2179268.1"/>
    <property type="molecule type" value="Genomic_DNA"/>
</dbReference>
<evidence type="ECO:0000313" key="3">
    <source>
        <dbReference type="Proteomes" id="UP000741013"/>
    </source>
</evidence>
<name>A0ABS4PIL5_9PSEU</name>
<keyword evidence="3" id="KW-1185">Reference proteome</keyword>
<feature type="region of interest" description="Disordered" evidence="1">
    <location>
        <begin position="27"/>
        <end position="48"/>
    </location>
</feature>
<dbReference type="RefSeq" id="WP_209663009.1">
    <property type="nucleotide sequence ID" value="NZ_JAGGMS010000001.1"/>
</dbReference>
<feature type="compositionally biased region" description="Low complexity" evidence="1">
    <location>
        <begin position="189"/>
        <end position="200"/>
    </location>
</feature>
<proteinExistence type="predicted"/>
<protein>
    <recommendedName>
        <fullName evidence="4">Lipoprotein</fullName>
    </recommendedName>
</protein>
<evidence type="ECO:0000313" key="2">
    <source>
        <dbReference type="EMBL" id="MBP2179268.1"/>
    </source>
</evidence>
<organism evidence="2 3">
    <name type="scientific">Amycolatopsis magusensis</name>
    <dbReference type="NCBI Taxonomy" id="882444"/>
    <lineage>
        <taxon>Bacteria</taxon>
        <taxon>Bacillati</taxon>
        <taxon>Actinomycetota</taxon>
        <taxon>Actinomycetes</taxon>
        <taxon>Pseudonocardiales</taxon>
        <taxon>Pseudonocardiaceae</taxon>
        <taxon>Amycolatopsis</taxon>
    </lineage>
</organism>
<dbReference type="PROSITE" id="PS51257">
    <property type="entry name" value="PROKAR_LIPOPROTEIN"/>
    <property type="match status" value="1"/>
</dbReference>
<gene>
    <name evidence="2" type="ORF">JOM49_000794</name>
</gene>
<accession>A0ABS4PIL5</accession>
<dbReference type="Proteomes" id="UP000741013">
    <property type="component" value="Unassembled WGS sequence"/>
</dbReference>
<reference evidence="2 3" key="1">
    <citation type="submission" date="2021-03" db="EMBL/GenBank/DDBJ databases">
        <title>Sequencing the genomes of 1000 actinobacteria strains.</title>
        <authorList>
            <person name="Klenk H.-P."/>
        </authorList>
    </citation>
    <scope>NUCLEOTIDE SEQUENCE [LARGE SCALE GENOMIC DNA]</scope>
    <source>
        <strain evidence="2 3">DSM 45510</strain>
    </source>
</reference>
<evidence type="ECO:0000256" key="1">
    <source>
        <dbReference type="SAM" id="MobiDB-lite"/>
    </source>
</evidence>
<evidence type="ECO:0008006" key="4">
    <source>
        <dbReference type="Google" id="ProtNLM"/>
    </source>
</evidence>
<comment type="caution">
    <text evidence="2">The sequence shown here is derived from an EMBL/GenBank/DDBJ whole genome shotgun (WGS) entry which is preliminary data.</text>
</comment>
<feature type="region of interest" description="Disordered" evidence="1">
    <location>
        <begin position="181"/>
        <end position="208"/>
    </location>
</feature>
<sequence>MRPRMGVFAAVVGVGVLLGACGQPSGENGTGTLVEPGAQPRSAPDGDPAVTWTNQYCGAVVGLLETMAGMPRVDPTSPQTAASTASEMLGTLVGGLDRTLVNLNGLPASPAPGGDEVKQAAVNSYTDIRERVQHAKNQLDTAGPGTKDGQAAISEAGNALDQIATADLLSGLSASPVLQTASRQAPTCSSLTGESSSPSLATPPPPTA</sequence>